<dbReference type="SMART" id="SM00327">
    <property type="entry name" value="VWA"/>
    <property type="match status" value="1"/>
</dbReference>
<sequence length="641" mass="70896">MKTYNCFPFAAVCGQEKVKKALILAAINPRIGGVLISGEKGTAKSTLVRGLAQIMEDTDLINLPLNITEDRLVGSIDMGKAIQYGQKELEEGLLKKAHGQFLYVDEVNLLSPHIAGILLEVAATGVNIIEREGISHSHPARFVLVGSMNPEEGILSPQFLDRFGLYMEAKGEKEKAVRTEIMQRRLAYEQDPEGFCTQWQEAGQVLARRIKSSKSMLKEVQVPEEGYKLAAELAKAGRCAGHRAEIILVETARALAALAQRTELTAGDIREAATYVLPHRLRESLAIEEVMTEEQEMDKEEADSPAEGEKTPEKDERAPEGCEREPEQDREEPEEGRDPEPEKAEDRAIEDSSRISDENEKIEGIEKNGETLSIQILPENKLAPQGSGKRNKVRTDSRQGRYIRYRFLHGPLQDIAFDATFRAAAVKQAYRDKGELALAVRSEDLREKVREKRTGATLLFVVDASGSMGAKRRMGAVKGAILSLLNDAYQKRDSIGMIAFRKDGAEVLLNITRSVDLAQKCLETLPTGGKTPLAAGLAKAYELLKVDRIKNPEALQYIILVSDGKANLPLFSDQALKDALIVGKKIRHEGIRSMVLDTENSYIQFGFAKELADAMGSVYLKLQNITRTEIESTVKNVLKGT</sequence>
<dbReference type="Gene3D" id="3.40.50.410">
    <property type="entry name" value="von Willebrand factor, type A domain"/>
    <property type="match status" value="1"/>
</dbReference>
<dbReference type="CDD" id="cd00009">
    <property type="entry name" value="AAA"/>
    <property type="match status" value="1"/>
</dbReference>
<dbReference type="PATRIC" id="fig|49338.4.peg.4493"/>
<dbReference type="InterPro" id="IPR011704">
    <property type="entry name" value="ATPase_dyneun-rel_AAA"/>
</dbReference>
<dbReference type="Gene3D" id="3.40.50.300">
    <property type="entry name" value="P-loop containing nucleotide triphosphate hydrolases"/>
    <property type="match status" value="1"/>
</dbReference>
<evidence type="ECO:0000313" key="5">
    <source>
        <dbReference type="EMBL" id="KTE89369.1"/>
    </source>
</evidence>
<feature type="compositionally biased region" description="Basic and acidic residues" evidence="2">
    <location>
        <begin position="336"/>
        <end position="369"/>
    </location>
</feature>
<dbReference type="Pfam" id="PF07728">
    <property type="entry name" value="AAA_5"/>
    <property type="match status" value="1"/>
</dbReference>
<feature type="region of interest" description="Disordered" evidence="2">
    <location>
        <begin position="377"/>
        <end position="396"/>
    </location>
</feature>
<dbReference type="InterPro" id="IPR027417">
    <property type="entry name" value="P-loop_NTPase"/>
</dbReference>
<dbReference type="Pfam" id="PF13519">
    <property type="entry name" value="VWA_2"/>
    <property type="match status" value="1"/>
</dbReference>
<dbReference type="Proteomes" id="UP000054623">
    <property type="component" value="Unassembled WGS sequence"/>
</dbReference>
<proteinExistence type="inferred from homology"/>
<dbReference type="SUPFAM" id="SSF52540">
    <property type="entry name" value="P-loop containing nucleoside triphosphate hydrolases"/>
    <property type="match status" value="1"/>
</dbReference>
<dbReference type="PANTHER" id="PTHR35023:SF1">
    <property type="entry name" value="MG-PROTOPORPHYRIN IX CHELATASE"/>
    <property type="match status" value="1"/>
</dbReference>
<evidence type="ECO:0000313" key="6">
    <source>
        <dbReference type="Proteomes" id="UP000054623"/>
    </source>
</evidence>
<dbReference type="PANTHER" id="PTHR35023">
    <property type="entry name" value="CHELATASE-RELATED"/>
    <property type="match status" value="1"/>
</dbReference>
<feature type="compositionally biased region" description="Acidic residues" evidence="2">
    <location>
        <begin position="292"/>
        <end position="306"/>
    </location>
</feature>
<evidence type="ECO:0000313" key="4">
    <source>
        <dbReference type="EMBL" id="CDX04059.1"/>
    </source>
</evidence>
<dbReference type="InterPro" id="IPR036465">
    <property type="entry name" value="vWFA_dom_sf"/>
</dbReference>
<name>A0A098B5E4_DESHA</name>
<dbReference type="InterPro" id="IPR041702">
    <property type="entry name" value="BchD/ChlD_VWA"/>
</dbReference>
<comment type="similarity">
    <text evidence="1">Belongs to the Mg-chelatase subunits D/I family.</text>
</comment>
<evidence type="ECO:0000256" key="2">
    <source>
        <dbReference type="SAM" id="MobiDB-lite"/>
    </source>
</evidence>
<reference evidence="4" key="1">
    <citation type="submission" date="2014-07" db="EMBL/GenBank/DDBJ databases">
        <authorList>
            <person name="Hornung V.Bastian."/>
        </authorList>
    </citation>
    <scope>NUCLEOTIDE SEQUENCE</scope>
    <source>
        <strain evidence="4">PCE-S</strain>
    </source>
</reference>
<dbReference type="EMBL" id="LOCK01000083">
    <property type="protein sequence ID" value="KTE89369.1"/>
    <property type="molecule type" value="Genomic_DNA"/>
</dbReference>
<gene>
    <name evidence="5" type="ORF">AT727_13305</name>
    <name evidence="4" type="ORF">DPCES_4173</name>
</gene>
<protein>
    <submittedName>
        <fullName evidence="5">Magnesium chelatase</fullName>
    </submittedName>
    <submittedName>
        <fullName evidence="4">Magnesium-chelatase subunit ChlD</fullName>
    </submittedName>
</protein>
<feature type="domain" description="VWFA" evidence="3">
    <location>
        <begin position="457"/>
        <end position="637"/>
    </location>
</feature>
<dbReference type="OrthoDB" id="9775079at2"/>
<dbReference type="PROSITE" id="PS50234">
    <property type="entry name" value="VWFA"/>
    <property type="match status" value="1"/>
</dbReference>
<dbReference type="GO" id="GO:0016887">
    <property type="term" value="F:ATP hydrolysis activity"/>
    <property type="evidence" value="ECO:0007669"/>
    <property type="project" value="InterPro"/>
</dbReference>
<organism evidence="4">
    <name type="scientific">Desulfitobacterium hafniense</name>
    <name type="common">Desulfitobacterium frappieri</name>
    <dbReference type="NCBI Taxonomy" id="49338"/>
    <lineage>
        <taxon>Bacteria</taxon>
        <taxon>Bacillati</taxon>
        <taxon>Bacillota</taxon>
        <taxon>Clostridia</taxon>
        <taxon>Eubacteriales</taxon>
        <taxon>Desulfitobacteriaceae</taxon>
        <taxon>Desulfitobacterium</taxon>
    </lineage>
</organism>
<evidence type="ECO:0000256" key="1">
    <source>
        <dbReference type="ARBA" id="ARBA00005799"/>
    </source>
</evidence>
<dbReference type="Gene3D" id="1.10.8.80">
    <property type="entry name" value="Magnesium chelatase subunit I, C-Terminal domain"/>
    <property type="match status" value="1"/>
</dbReference>
<dbReference type="InterPro" id="IPR041628">
    <property type="entry name" value="ChlI/MoxR_AAA_lid"/>
</dbReference>
<dbReference type="RefSeq" id="WP_005812409.1">
    <property type="nucleotide sequence ID" value="NZ_CABKQQ010000041.1"/>
</dbReference>
<dbReference type="InterPro" id="IPR002035">
    <property type="entry name" value="VWF_A"/>
</dbReference>
<dbReference type="Pfam" id="PF17863">
    <property type="entry name" value="AAA_lid_2"/>
    <property type="match status" value="1"/>
</dbReference>
<dbReference type="EMBL" id="LK996017">
    <property type="protein sequence ID" value="CDX04059.1"/>
    <property type="molecule type" value="Genomic_DNA"/>
</dbReference>
<dbReference type="SUPFAM" id="SSF53300">
    <property type="entry name" value="vWA-like"/>
    <property type="match status" value="1"/>
</dbReference>
<feature type="region of interest" description="Disordered" evidence="2">
    <location>
        <begin position="292"/>
        <end position="372"/>
    </location>
</feature>
<feature type="compositionally biased region" description="Basic and acidic residues" evidence="2">
    <location>
        <begin position="307"/>
        <end position="327"/>
    </location>
</feature>
<accession>A0A098B5E4</accession>
<dbReference type="AlphaFoldDB" id="A0A098B5E4"/>
<reference evidence="5 6" key="2">
    <citation type="submission" date="2015-12" db="EMBL/GenBank/DDBJ databases">
        <title>Draft Genome Sequence of Desulfitobacterium hafniense Strain DH, a Sulfate-reducing Bacterium Isolated from Paddy Soils.</title>
        <authorList>
            <person name="Bao P."/>
            <person name="Zhang X."/>
            <person name="Li G."/>
        </authorList>
    </citation>
    <scope>NUCLEOTIDE SEQUENCE [LARGE SCALE GENOMIC DNA]</scope>
    <source>
        <strain evidence="5 6">DH</strain>
    </source>
</reference>
<dbReference type="InterPro" id="IPR052989">
    <property type="entry name" value="Mg-chelatase_DI-like"/>
</dbReference>
<dbReference type="GO" id="GO:0005524">
    <property type="term" value="F:ATP binding"/>
    <property type="evidence" value="ECO:0007669"/>
    <property type="project" value="InterPro"/>
</dbReference>
<evidence type="ECO:0000259" key="3">
    <source>
        <dbReference type="PROSITE" id="PS50234"/>
    </source>
</evidence>
<dbReference type="CDD" id="cd01451">
    <property type="entry name" value="vWA_Magnesium_chelatase"/>
    <property type="match status" value="1"/>
</dbReference>